<dbReference type="Proteomes" id="UP001652741">
    <property type="component" value="Chromosome ssa25"/>
</dbReference>
<feature type="repeat" description="ANK" evidence="6">
    <location>
        <begin position="70"/>
        <end position="102"/>
    </location>
</feature>
<dbReference type="InterPro" id="IPR008271">
    <property type="entry name" value="Ser/Thr_kinase_AS"/>
</dbReference>
<feature type="region of interest" description="Disordered" evidence="8">
    <location>
        <begin position="760"/>
        <end position="784"/>
    </location>
</feature>
<evidence type="ECO:0000256" key="4">
    <source>
        <dbReference type="ARBA" id="ARBA00022777"/>
    </source>
</evidence>
<feature type="compositionally biased region" description="Basic and acidic residues" evidence="8">
    <location>
        <begin position="1059"/>
        <end position="1069"/>
    </location>
</feature>
<dbReference type="RefSeq" id="XP_014028934.2">
    <property type="nucleotide sequence ID" value="XM_014173459.2"/>
</dbReference>
<dbReference type="InterPro" id="IPR017441">
    <property type="entry name" value="Protein_kinase_ATP_BS"/>
</dbReference>
<gene>
    <name evidence="11" type="primary">map3k19</name>
</gene>
<dbReference type="PANTHER" id="PTHR11584:SF369">
    <property type="entry name" value="MITOGEN-ACTIVATED PROTEIN KINASE KINASE KINASE 19-RELATED"/>
    <property type="match status" value="1"/>
</dbReference>
<evidence type="ECO:0000256" key="6">
    <source>
        <dbReference type="PROSITE-ProRule" id="PRU00023"/>
    </source>
</evidence>
<dbReference type="PROSITE" id="PS50088">
    <property type="entry name" value="ANK_REPEAT"/>
    <property type="match status" value="1"/>
</dbReference>
<feature type="region of interest" description="Disordered" evidence="8">
    <location>
        <begin position="577"/>
        <end position="614"/>
    </location>
</feature>
<feature type="region of interest" description="Disordered" evidence="8">
    <location>
        <begin position="1"/>
        <end position="22"/>
    </location>
</feature>
<name>A0A1S3PNR5_SALSA</name>
<dbReference type="InterPro" id="IPR000719">
    <property type="entry name" value="Prot_kinase_dom"/>
</dbReference>
<dbReference type="CDD" id="cd06631">
    <property type="entry name" value="STKc_YSK4"/>
    <property type="match status" value="1"/>
</dbReference>
<feature type="compositionally biased region" description="Polar residues" evidence="8">
    <location>
        <begin position="766"/>
        <end position="777"/>
    </location>
</feature>
<dbReference type="PROSITE" id="PS00108">
    <property type="entry name" value="PROTEIN_KINASE_ST"/>
    <property type="match status" value="1"/>
</dbReference>
<protein>
    <submittedName>
        <fullName evidence="11">Mitogen-activated protein kinase kinase kinase 19 isoform X1</fullName>
    </submittedName>
</protein>
<feature type="compositionally biased region" description="Basic and acidic residues" evidence="8">
    <location>
        <begin position="1083"/>
        <end position="1094"/>
    </location>
</feature>
<feature type="compositionally biased region" description="Basic and acidic residues" evidence="8">
    <location>
        <begin position="577"/>
        <end position="595"/>
    </location>
</feature>
<sequence>MKIGQRIEEDISKSETKSTEGPLWMMESSERRGLGAGIELLRGELEVVGLGLEELGDCPWEEVDVPRMEGGCTPLITACQRGLTEVVHFLLKRGADVTLCNHSNQTPLHVSLPVLQEVLLSAMFRALPHQTQLLQAAWQGDLHSLQHLLAQTDLVDVNTQNRDGLTPLILAVRDVDLFEELDVRLPWEYRPVEVVRELLALSADLGVCDVNGCSALHYAAQIESPLKDELIYMMVESLRQPAPTPLDLQCFHPDELRVNSPRPSPSLTDELRATNSPSSSPYLTQNVLIQTAVSTEDLLESPECVLLSDHHKAINQDKGLSLSFQSAMDTLMDMRQAYQDLGKGSSQGSSLPSLWLRAIHLDKLDPTPGLLKTTGSSSCLPVPPRLRCEAVAPSPVTPHPAQLSQSAPGLLEPLLDSSSLVQARVHIQNRLGCGETEKKSSGRKGSFPALLPGPIRTPKLLAPLEGRHRNGGVLPGLKHPSPLKPISLVPLMPLTSMSSMTSRLRRERLARTRVSPRGSPGTREGSFSSQSSIDLEVEVDDNKRDLRDISETTAKQHAGETFEGRLQLDLDSSGKFHVGDYSEENADHRNRESTRHQGAFPRDNKEGVSIKSDPGERGYKAIIELRHQLNTDLTNFKDVNSTSCSERDCEGEVVAVEWTKVMCSGGLSKEITSTEPTTTCPFASKNGNKDIQVDDNANTSVVDNAKYQCLPSTVNVTLPELNLPTEKKIKPIKPAKNKERRGSTSVQINQSFNVLAHKDHIRGNSKSKSNLRTSPIPSQVKGKVRKPPDLIVSGIISTKTGQKSTDSTSVRTRVTEPVQPSCKRLNNDKKALKIKVPCQKHIQQREPKSARQAKTGSQLGTLRAKSAVDYITYSDIFQEINTGDEGPVIYEMFAGPVFDNIRVSSSCERTRQVQSAPSRKTQTHRTKHKCPKPMESIRVRRSPVDKAKQRKNRAIRPISRGKSHLTPIAITDDKDDVVVISGLDWQIHIQTKTELVLGKYGEETVSPSTPEVQEVDHMLSLSVIEEVLSMSSHAPNPLISHHRPRDKTSPSQTKTKLTSHSDPDDDHLHVLHNRGPMGNNMSENEKNKANHLDHSSTPSDCPVQPKINTWTSGSCDSRTVSPVFQKFLDDVGEGPLTDDLLRCLAEELISLDERDGGCPENNCDSDQREFRNDSELRCEKSLPGDITSPGEVLSGSGLVVDDAITWRKGEVLGRGAYGTVFCGLTSQGQLIAVKQVALDASDLETADKEYNRLQEEVDLLKNLHHSNIVGFLGTSLRDHLVSIFMEYVPGGSIASVLHRFGPLPERVLALYTRQILEGVSYLHLNRVIHRDLKGNNVMLMPTGVVKLIDFGCARRLSCLTHTHSHSDLLKSVHGTPYWMAPEVINETGHGRKSDIWSVGCTVFEMATGKPPLSHMDKMAALFYIGARRGLMPSLPDRFSEDARDFVQVCLTNDQKQRPSAEQLLDHPFIPNNVILV</sequence>
<feature type="compositionally biased region" description="Basic and acidic residues" evidence="8">
    <location>
        <begin position="1"/>
        <end position="18"/>
    </location>
</feature>
<feature type="region of interest" description="Disordered" evidence="8">
    <location>
        <begin position="1034"/>
        <end position="1105"/>
    </location>
</feature>
<organism evidence="10 11">
    <name type="scientific">Salmo salar</name>
    <name type="common">Atlantic salmon</name>
    <dbReference type="NCBI Taxonomy" id="8030"/>
    <lineage>
        <taxon>Eukaryota</taxon>
        <taxon>Metazoa</taxon>
        <taxon>Chordata</taxon>
        <taxon>Craniata</taxon>
        <taxon>Vertebrata</taxon>
        <taxon>Euteleostomi</taxon>
        <taxon>Actinopterygii</taxon>
        <taxon>Neopterygii</taxon>
        <taxon>Teleostei</taxon>
        <taxon>Protacanthopterygii</taxon>
        <taxon>Salmoniformes</taxon>
        <taxon>Salmonidae</taxon>
        <taxon>Salmoninae</taxon>
        <taxon>Salmo</taxon>
    </lineage>
</organism>
<dbReference type="Pfam" id="PF00069">
    <property type="entry name" value="Pkinase"/>
    <property type="match status" value="1"/>
</dbReference>
<keyword evidence="5 7" id="KW-0067">ATP-binding</keyword>
<feature type="region of interest" description="Disordered" evidence="8">
    <location>
        <begin position="259"/>
        <end position="279"/>
    </location>
</feature>
<dbReference type="SUPFAM" id="SSF48403">
    <property type="entry name" value="Ankyrin repeat"/>
    <property type="match status" value="1"/>
</dbReference>
<dbReference type="GO" id="GO:0004674">
    <property type="term" value="F:protein serine/threonine kinase activity"/>
    <property type="evidence" value="ECO:0007669"/>
    <property type="project" value="UniProtKB-KW"/>
</dbReference>
<evidence type="ECO:0000313" key="11">
    <source>
        <dbReference type="RefSeq" id="XP_014028934.2"/>
    </source>
</evidence>
<reference evidence="11" key="1">
    <citation type="submission" date="2025-08" db="UniProtKB">
        <authorList>
            <consortium name="RefSeq"/>
        </authorList>
    </citation>
    <scope>IDENTIFICATION</scope>
</reference>
<feature type="compositionally biased region" description="Polar residues" evidence="8">
    <location>
        <begin position="1049"/>
        <end position="1058"/>
    </location>
</feature>
<dbReference type="GO" id="GO:0005524">
    <property type="term" value="F:ATP binding"/>
    <property type="evidence" value="ECO:0007669"/>
    <property type="project" value="UniProtKB-UniRule"/>
</dbReference>
<dbReference type="PROSITE" id="PS50011">
    <property type="entry name" value="PROTEIN_KINASE_DOM"/>
    <property type="match status" value="1"/>
</dbReference>
<feature type="compositionally biased region" description="Polar residues" evidence="8">
    <location>
        <begin position="910"/>
        <end position="920"/>
    </location>
</feature>
<dbReference type="PANTHER" id="PTHR11584">
    <property type="entry name" value="SERINE/THREONINE PROTEIN KINASE"/>
    <property type="match status" value="1"/>
</dbReference>
<dbReference type="Pfam" id="PF00023">
    <property type="entry name" value="Ank"/>
    <property type="match status" value="1"/>
</dbReference>
<proteinExistence type="predicted"/>
<feature type="binding site" evidence="7">
    <location>
        <position position="1234"/>
    </location>
    <ligand>
        <name>ATP</name>
        <dbReference type="ChEBI" id="CHEBI:30616"/>
    </ligand>
</feature>
<evidence type="ECO:0000256" key="2">
    <source>
        <dbReference type="ARBA" id="ARBA00022679"/>
    </source>
</evidence>
<dbReference type="PROSITE" id="PS00107">
    <property type="entry name" value="PROTEIN_KINASE_ATP"/>
    <property type="match status" value="1"/>
</dbReference>
<dbReference type="SUPFAM" id="SSF56112">
    <property type="entry name" value="Protein kinase-like (PK-like)"/>
    <property type="match status" value="1"/>
</dbReference>
<keyword evidence="10" id="KW-1185">Reference proteome</keyword>
<dbReference type="InterPro" id="IPR036770">
    <property type="entry name" value="Ankyrin_rpt-contain_sf"/>
</dbReference>
<evidence type="ECO:0000256" key="5">
    <source>
        <dbReference type="ARBA" id="ARBA00022840"/>
    </source>
</evidence>
<dbReference type="GeneID" id="106586307"/>
<accession>A0A1S3PNR5</accession>
<feature type="domain" description="Protein kinase" evidence="9">
    <location>
        <begin position="1206"/>
        <end position="1469"/>
    </location>
</feature>
<evidence type="ECO:0000259" key="9">
    <source>
        <dbReference type="PROSITE" id="PS50011"/>
    </source>
</evidence>
<feature type="compositionally biased region" description="Basic and acidic residues" evidence="8">
    <location>
        <begin position="602"/>
        <end position="614"/>
    </location>
</feature>
<dbReference type="InterPro" id="IPR002110">
    <property type="entry name" value="Ankyrin_rpt"/>
</dbReference>
<keyword evidence="6" id="KW-0040">ANK repeat</keyword>
<keyword evidence="4 11" id="KW-0418">Kinase</keyword>
<evidence type="ECO:0000256" key="1">
    <source>
        <dbReference type="ARBA" id="ARBA00022527"/>
    </source>
</evidence>
<evidence type="ECO:0000256" key="7">
    <source>
        <dbReference type="PROSITE-ProRule" id="PRU10141"/>
    </source>
</evidence>
<keyword evidence="2" id="KW-0808">Transferase</keyword>
<dbReference type="InterPro" id="IPR011009">
    <property type="entry name" value="Kinase-like_dom_sf"/>
</dbReference>
<evidence type="ECO:0000313" key="10">
    <source>
        <dbReference type="Proteomes" id="UP001652741"/>
    </source>
</evidence>
<keyword evidence="1" id="KW-0723">Serine/threonine-protein kinase</keyword>
<evidence type="ECO:0000256" key="8">
    <source>
        <dbReference type="SAM" id="MobiDB-lite"/>
    </source>
</evidence>
<feature type="region of interest" description="Disordered" evidence="8">
    <location>
        <begin position="434"/>
        <end position="454"/>
    </location>
</feature>
<dbReference type="Gene3D" id="1.10.510.10">
    <property type="entry name" value="Transferase(Phosphotransferase) domain 1"/>
    <property type="match status" value="1"/>
</dbReference>
<dbReference type="Gene3D" id="1.25.40.20">
    <property type="entry name" value="Ankyrin repeat-containing domain"/>
    <property type="match status" value="2"/>
</dbReference>
<dbReference type="SMART" id="SM00220">
    <property type="entry name" value="S_TKc"/>
    <property type="match status" value="1"/>
</dbReference>
<feature type="region of interest" description="Disordered" evidence="8">
    <location>
        <begin position="500"/>
        <end position="539"/>
    </location>
</feature>
<dbReference type="KEGG" id="sasa:106586307"/>
<feature type="region of interest" description="Disordered" evidence="8">
    <location>
        <begin position="910"/>
        <end position="931"/>
    </location>
</feature>
<evidence type="ECO:0000256" key="3">
    <source>
        <dbReference type="ARBA" id="ARBA00022741"/>
    </source>
</evidence>
<dbReference type="SMART" id="SM00248">
    <property type="entry name" value="ANK"/>
    <property type="match status" value="4"/>
</dbReference>
<keyword evidence="3 7" id="KW-0547">Nucleotide-binding</keyword>
<dbReference type="STRING" id="8030.ENSSSAP00000044255"/>
<dbReference type="PROSITE" id="PS50297">
    <property type="entry name" value="ANK_REP_REGION"/>
    <property type="match status" value="1"/>
</dbReference>
<dbReference type="GO" id="GO:0035556">
    <property type="term" value="P:intracellular signal transduction"/>
    <property type="evidence" value="ECO:0007669"/>
    <property type="project" value="UniProtKB-ARBA"/>
</dbReference>
<feature type="compositionally biased region" description="Basic residues" evidence="8">
    <location>
        <begin position="921"/>
        <end position="931"/>
    </location>
</feature>